<feature type="region of interest" description="Disordered" evidence="1">
    <location>
        <begin position="1"/>
        <end position="20"/>
    </location>
</feature>
<sequence length="69" mass="7622">MQRMDFTGGNRQHCTETRCGNGKTAPVNIALVDLQRGGQTTSSESLGAAKNKRPRNVDFETLCKRLVQQ</sequence>
<reference evidence="2" key="1">
    <citation type="submission" date="2022-03" db="EMBL/GenBank/DDBJ databases">
        <authorList>
            <person name="Lindestad O."/>
        </authorList>
    </citation>
    <scope>NUCLEOTIDE SEQUENCE</scope>
</reference>
<gene>
    <name evidence="2" type="primary">jg2229</name>
    <name evidence="2" type="ORF">PAEG_LOCUS26887</name>
</gene>
<name>A0A8S4SJB8_9NEOP</name>
<proteinExistence type="predicted"/>
<dbReference type="OrthoDB" id="7466345at2759"/>
<evidence type="ECO:0000313" key="3">
    <source>
        <dbReference type="Proteomes" id="UP000838756"/>
    </source>
</evidence>
<dbReference type="EMBL" id="CAKXAJ010026448">
    <property type="protein sequence ID" value="CAH2268541.1"/>
    <property type="molecule type" value="Genomic_DNA"/>
</dbReference>
<accession>A0A8S4SJB8</accession>
<keyword evidence="3" id="KW-1185">Reference proteome</keyword>
<dbReference type="AlphaFoldDB" id="A0A8S4SJB8"/>
<evidence type="ECO:0000256" key="1">
    <source>
        <dbReference type="SAM" id="MobiDB-lite"/>
    </source>
</evidence>
<dbReference type="Proteomes" id="UP000838756">
    <property type="component" value="Unassembled WGS sequence"/>
</dbReference>
<organism evidence="2 3">
    <name type="scientific">Pararge aegeria aegeria</name>
    <dbReference type="NCBI Taxonomy" id="348720"/>
    <lineage>
        <taxon>Eukaryota</taxon>
        <taxon>Metazoa</taxon>
        <taxon>Ecdysozoa</taxon>
        <taxon>Arthropoda</taxon>
        <taxon>Hexapoda</taxon>
        <taxon>Insecta</taxon>
        <taxon>Pterygota</taxon>
        <taxon>Neoptera</taxon>
        <taxon>Endopterygota</taxon>
        <taxon>Lepidoptera</taxon>
        <taxon>Glossata</taxon>
        <taxon>Ditrysia</taxon>
        <taxon>Papilionoidea</taxon>
        <taxon>Nymphalidae</taxon>
        <taxon>Satyrinae</taxon>
        <taxon>Satyrini</taxon>
        <taxon>Parargina</taxon>
        <taxon>Pararge</taxon>
    </lineage>
</organism>
<comment type="caution">
    <text evidence="2">The sequence shown here is derived from an EMBL/GenBank/DDBJ whole genome shotgun (WGS) entry which is preliminary data.</text>
</comment>
<protein>
    <submittedName>
        <fullName evidence="2">Jg2229 protein</fullName>
    </submittedName>
</protein>
<evidence type="ECO:0000313" key="2">
    <source>
        <dbReference type="EMBL" id="CAH2268541.1"/>
    </source>
</evidence>